<feature type="compositionally biased region" description="Polar residues" evidence="1">
    <location>
        <begin position="368"/>
        <end position="379"/>
    </location>
</feature>
<dbReference type="AlphaFoldDB" id="A0AAE8MU37"/>
<name>A0AAE8MU37_9PEZI</name>
<evidence type="ECO:0000313" key="3">
    <source>
        <dbReference type="Proteomes" id="UP001187682"/>
    </source>
</evidence>
<gene>
    <name evidence="2" type="ORF">DNG_01883</name>
</gene>
<evidence type="ECO:0000256" key="1">
    <source>
        <dbReference type="SAM" id="MobiDB-lite"/>
    </source>
</evidence>
<dbReference type="EMBL" id="ONZQ02000002">
    <property type="protein sequence ID" value="SPN98842.1"/>
    <property type="molecule type" value="Genomic_DNA"/>
</dbReference>
<organism evidence="2 3">
    <name type="scientific">Cephalotrichum gorgonifer</name>
    <dbReference type="NCBI Taxonomy" id="2041049"/>
    <lineage>
        <taxon>Eukaryota</taxon>
        <taxon>Fungi</taxon>
        <taxon>Dikarya</taxon>
        <taxon>Ascomycota</taxon>
        <taxon>Pezizomycotina</taxon>
        <taxon>Sordariomycetes</taxon>
        <taxon>Hypocreomycetidae</taxon>
        <taxon>Microascales</taxon>
        <taxon>Microascaceae</taxon>
        <taxon>Cephalotrichum</taxon>
    </lineage>
</organism>
<keyword evidence="3" id="KW-1185">Reference proteome</keyword>
<feature type="region of interest" description="Disordered" evidence="1">
    <location>
        <begin position="35"/>
        <end position="58"/>
    </location>
</feature>
<feature type="region of interest" description="Disordered" evidence="1">
    <location>
        <begin position="255"/>
        <end position="471"/>
    </location>
</feature>
<reference evidence="2" key="1">
    <citation type="submission" date="2018-03" db="EMBL/GenBank/DDBJ databases">
        <authorList>
            <person name="Guldener U."/>
        </authorList>
    </citation>
    <scope>NUCLEOTIDE SEQUENCE</scope>
</reference>
<feature type="compositionally biased region" description="Pro residues" evidence="1">
    <location>
        <begin position="300"/>
        <end position="317"/>
    </location>
</feature>
<accession>A0AAE8MU37</accession>
<proteinExistence type="predicted"/>
<feature type="compositionally biased region" description="Low complexity" evidence="1">
    <location>
        <begin position="344"/>
        <end position="354"/>
    </location>
</feature>
<feature type="compositionally biased region" description="Polar residues" evidence="1">
    <location>
        <begin position="273"/>
        <end position="282"/>
    </location>
</feature>
<evidence type="ECO:0000313" key="2">
    <source>
        <dbReference type="EMBL" id="SPN98842.1"/>
    </source>
</evidence>
<dbReference type="Proteomes" id="UP001187682">
    <property type="component" value="Unassembled WGS sequence"/>
</dbReference>
<comment type="caution">
    <text evidence="2">The sequence shown here is derived from an EMBL/GenBank/DDBJ whole genome shotgun (WGS) entry which is preliminary data.</text>
</comment>
<protein>
    <submittedName>
        <fullName evidence="2">Uncharacterized protein</fullName>
    </submittedName>
</protein>
<sequence>MPCFRGIDVFVGAESELQRLPEYPHPDSASVSLVVREQPTSPPGSPSPSCHSGTDGSPARISKINPRISVYIPSLPVPTPVCQLYFKLFANGEGITSWGIDPAKTTTSTVARALYEPDESWNYWDERGDVFKQDGIESKHFYFSDSPENDLLTEDDRVIEVQVFRAKGRRRSAARLDRCRRQDDRGILSPSAGLLECPEDAVFYQWLLIDPKGSPYATFRFHYRSWAWLRRLNVIPPPRQGTAANLFPAGALESTSTLPAASKRSSEPKLDGRQSTPGSLHNITGKHGKQASPTVNETDTPPPNIRAPFPLGNPPELLPARSGSPCIPQPSKRSRDGFLDTGSRRPLPALPSRPSRAKNVALPMSALADNSENPSSQHGVTGPPDLGSKTAIGSQALSPGHPSTPSPVSSPSPRKSRAEQDDNGCVPRPEHELPRQFPPSYMAEPGAGPSSHHNAEFGSKNGIPSLPRGLLGPALTEIPLRGPTGVLMKRLRSEDPFRDS</sequence>